<feature type="compositionally biased region" description="Polar residues" evidence="1">
    <location>
        <begin position="102"/>
        <end position="113"/>
    </location>
</feature>
<feature type="compositionally biased region" description="Low complexity" evidence="1">
    <location>
        <begin position="29"/>
        <end position="38"/>
    </location>
</feature>
<feature type="compositionally biased region" description="Pro residues" evidence="1">
    <location>
        <begin position="47"/>
        <end position="58"/>
    </location>
</feature>
<evidence type="ECO:0000313" key="2">
    <source>
        <dbReference type="EMBL" id="KAK3358256.1"/>
    </source>
</evidence>
<reference evidence="2" key="1">
    <citation type="journal article" date="2023" name="Mol. Phylogenet. Evol.">
        <title>Genome-scale phylogeny and comparative genomics of the fungal order Sordariales.</title>
        <authorList>
            <person name="Hensen N."/>
            <person name="Bonometti L."/>
            <person name="Westerberg I."/>
            <person name="Brannstrom I.O."/>
            <person name="Guillou S."/>
            <person name="Cros-Aarteil S."/>
            <person name="Calhoun S."/>
            <person name="Haridas S."/>
            <person name="Kuo A."/>
            <person name="Mondo S."/>
            <person name="Pangilinan J."/>
            <person name="Riley R."/>
            <person name="LaButti K."/>
            <person name="Andreopoulos B."/>
            <person name="Lipzen A."/>
            <person name="Chen C."/>
            <person name="Yan M."/>
            <person name="Daum C."/>
            <person name="Ng V."/>
            <person name="Clum A."/>
            <person name="Steindorff A."/>
            <person name="Ohm R.A."/>
            <person name="Martin F."/>
            <person name="Silar P."/>
            <person name="Natvig D.O."/>
            <person name="Lalanne C."/>
            <person name="Gautier V."/>
            <person name="Ament-Velasquez S.L."/>
            <person name="Kruys A."/>
            <person name="Hutchinson M.I."/>
            <person name="Powell A.J."/>
            <person name="Barry K."/>
            <person name="Miller A.N."/>
            <person name="Grigoriev I.V."/>
            <person name="Debuchy R."/>
            <person name="Gladieux P."/>
            <person name="Hiltunen Thoren M."/>
            <person name="Johannesson H."/>
        </authorList>
    </citation>
    <scope>NUCLEOTIDE SEQUENCE</scope>
    <source>
        <strain evidence="2">CBS 958.72</strain>
    </source>
</reference>
<organism evidence="2 3">
    <name type="scientific">Lasiosphaeria ovina</name>
    <dbReference type="NCBI Taxonomy" id="92902"/>
    <lineage>
        <taxon>Eukaryota</taxon>
        <taxon>Fungi</taxon>
        <taxon>Dikarya</taxon>
        <taxon>Ascomycota</taxon>
        <taxon>Pezizomycotina</taxon>
        <taxon>Sordariomycetes</taxon>
        <taxon>Sordariomycetidae</taxon>
        <taxon>Sordariales</taxon>
        <taxon>Lasiosphaeriaceae</taxon>
        <taxon>Lasiosphaeria</taxon>
    </lineage>
</organism>
<feature type="compositionally biased region" description="Basic residues" evidence="1">
    <location>
        <begin position="455"/>
        <end position="465"/>
    </location>
</feature>
<name>A0AAE0JRX9_9PEZI</name>
<keyword evidence="3" id="KW-1185">Reference proteome</keyword>
<sequence length="589" mass="63070">MTYPPIYDPTLTLNSRRFLTLSPHRTAHGDAAQAAATTRRLDTSHGRPPPPPLPPRPLPVGTVDVDMTAAMEEHLQPQQQEGRAQAAGEDDSHSHSHANRRPGSSSTFSNPGSLPSPPPPPHHHHQEHEQEQPANTDPTAAPDNAKRAAEEATYLVEVTNHPELQNTQARARALADRAAYDAVLLVYDVGSRASFDAAARLHGEIPLQARRRRHFQRHKNRRKRGHRRDDDSDDNGGGGGGGTGTGETVVALVGNKSDYDDGYEDATYYGRRRYAAPQENDEVRLAKEAALQSADIEERSLVHPLYRSSRVFLSEEDGADGADPPLSPRSFWSAPVPSNIVRGGRLVAAAGGRGRVSAGGGRPRAAVCVFGWWRRRSRGRRSRGRRSGGLEPRVGGVLCGRAAVAGAGARGPGPGSAPAAAAAAAATSSARAAAGAAAQRGRELDQDGQSGGARGGRRGYGRRRAATAAAADARRRHQSRLMRQRLVVIGSHGGGEAASVAVRGRDARAAAAGQRALLRDERQDGRLRRGHVRGDCARGAARDGRGPRPRPCRERPPGGYEYAAGQGGAEEKTYGRRRWWQQQRPGVSR</sequence>
<feature type="region of interest" description="Disordered" evidence="1">
    <location>
        <begin position="209"/>
        <end position="248"/>
    </location>
</feature>
<feature type="compositionally biased region" description="Low complexity" evidence="1">
    <location>
        <begin position="76"/>
        <end position="87"/>
    </location>
</feature>
<gene>
    <name evidence="2" type="ORF">B0T24DRAFT_201444</name>
</gene>
<feature type="compositionally biased region" description="Gly residues" evidence="1">
    <location>
        <begin position="235"/>
        <end position="245"/>
    </location>
</feature>
<dbReference type="AlphaFoldDB" id="A0AAE0JRX9"/>
<comment type="caution">
    <text evidence="2">The sequence shown here is derived from an EMBL/GenBank/DDBJ whole genome shotgun (WGS) entry which is preliminary data.</text>
</comment>
<accession>A0AAE0JRX9</accession>
<evidence type="ECO:0000313" key="3">
    <source>
        <dbReference type="Proteomes" id="UP001287356"/>
    </source>
</evidence>
<reference evidence="2" key="2">
    <citation type="submission" date="2023-06" db="EMBL/GenBank/DDBJ databases">
        <authorList>
            <consortium name="Lawrence Berkeley National Laboratory"/>
            <person name="Haridas S."/>
            <person name="Hensen N."/>
            <person name="Bonometti L."/>
            <person name="Westerberg I."/>
            <person name="Brannstrom I.O."/>
            <person name="Guillou S."/>
            <person name="Cros-Aarteil S."/>
            <person name="Calhoun S."/>
            <person name="Kuo A."/>
            <person name="Mondo S."/>
            <person name="Pangilinan J."/>
            <person name="Riley R."/>
            <person name="Labutti K."/>
            <person name="Andreopoulos B."/>
            <person name="Lipzen A."/>
            <person name="Chen C."/>
            <person name="Yanf M."/>
            <person name="Daum C."/>
            <person name="Ng V."/>
            <person name="Clum A."/>
            <person name="Steindorff A."/>
            <person name="Ohm R."/>
            <person name="Martin F."/>
            <person name="Silar P."/>
            <person name="Natvig D."/>
            <person name="Lalanne C."/>
            <person name="Gautier V."/>
            <person name="Ament-Velasquez S.L."/>
            <person name="Kruys A."/>
            <person name="Hutchinson M.I."/>
            <person name="Powell A.J."/>
            <person name="Barry K."/>
            <person name="Miller A.N."/>
            <person name="Grigoriev I.V."/>
            <person name="Debuchy R."/>
            <person name="Gladieux P."/>
            <person name="Thoren M.H."/>
            <person name="Johannesson H."/>
        </authorList>
    </citation>
    <scope>NUCLEOTIDE SEQUENCE</scope>
    <source>
        <strain evidence="2">CBS 958.72</strain>
    </source>
</reference>
<dbReference type="Proteomes" id="UP001287356">
    <property type="component" value="Unassembled WGS sequence"/>
</dbReference>
<dbReference type="InterPro" id="IPR027417">
    <property type="entry name" value="P-loop_NTPase"/>
</dbReference>
<feature type="compositionally biased region" description="Low complexity" evidence="1">
    <location>
        <begin position="580"/>
        <end position="589"/>
    </location>
</feature>
<feature type="region of interest" description="Disordered" evidence="1">
    <location>
        <begin position="434"/>
        <end position="478"/>
    </location>
</feature>
<feature type="region of interest" description="Disordered" evidence="1">
    <location>
        <begin position="27"/>
        <end position="147"/>
    </location>
</feature>
<evidence type="ECO:0000256" key="1">
    <source>
        <dbReference type="SAM" id="MobiDB-lite"/>
    </source>
</evidence>
<proteinExistence type="predicted"/>
<feature type="region of interest" description="Disordered" evidence="1">
    <location>
        <begin position="522"/>
        <end position="589"/>
    </location>
</feature>
<feature type="compositionally biased region" description="Basic residues" evidence="1">
    <location>
        <begin position="209"/>
        <end position="226"/>
    </location>
</feature>
<dbReference type="Gene3D" id="3.40.50.300">
    <property type="entry name" value="P-loop containing nucleotide triphosphate hydrolases"/>
    <property type="match status" value="1"/>
</dbReference>
<feature type="compositionally biased region" description="Basic and acidic residues" evidence="1">
    <location>
        <begin position="522"/>
        <end position="556"/>
    </location>
</feature>
<dbReference type="EMBL" id="JAULSN010000028">
    <property type="protein sequence ID" value="KAK3358256.1"/>
    <property type="molecule type" value="Genomic_DNA"/>
</dbReference>
<protein>
    <submittedName>
        <fullName evidence="2">Uncharacterized protein</fullName>
    </submittedName>
</protein>